<dbReference type="PROSITE" id="PS51257">
    <property type="entry name" value="PROKAR_LIPOPROTEIN"/>
    <property type="match status" value="1"/>
</dbReference>
<dbReference type="EMBL" id="VUNZ01000001">
    <property type="protein sequence ID" value="KAA2222691.1"/>
    <property type="molecule type" value="Genomic_DNA"/>
</dbReference>
<comment type="caution">
    <text evidence="2">The sequence shown here is derived from an EMBL/GenBank/DDBJ whole genome shotgun (WGS) entry which is preliminary data.</text>
</comment>
<evidence type="ECO:0000256" key="1">
    <source>
        <dbReference type="SAM" id="SignalP"/>
    </source>
</evidence>
<dbReference type="AlphaFoldDB" id="A0A5B2U793"/>
<keyword evidence="1" id="KW-0732">Signal</keyword>
<proteinExistence type="predicted"/>
<feature type="chain" id="PRO_5022838777" description="Nuclear transport factor 2 family protein" evidence="1">
    <location>
        <begin position="21"/>
        <end position="145"/>
    </location>
</feature>
<accession>A0A5B2U793</accession>
<gene>
    <name evidence="2" type="ORF">FW780_00395</name>
</gene>
<name>A0A5B2U793_9FLAO</name>
<sequence>MRTYKLIIIFLTGFSCMACGQSTNKKKQNLQPQLSKKQQIMDLSKITDPEVKKAIEALQNGDKSWYNFFTENPAMTDDGHSIDFKSFFSNALGNEMFLSIDRVENDGKNIYGNFKAGKWGTFQTYFKFHKNAEGKFDKLDIGQAR</sequence>
<dbReference type="Proteomes" id="UP000323082">
    <property type="component" value="Unassembled WGS sequence"/>
</dbReference>
<organism evidence="2 3">
    <name type="scientific">Chryseobacterium sediminis</name>
    <dbReference type="NCBI Taxonomy" id="1679494"/>
    <lineage>
        <taxon>Bacteria</taxon>
        <taxon>Pseudomonadati</taxon>
        <taxon>Bacteroidota</taxon>
        <taxon>Flavobacteriia</taxon>
        <taxon>Flavobacteriales</taxon>
        <taxon>Weeksellaceae</taxon>
        <taxon>Chryseobacterium group</taxon>
        <taxon>Chryseobacterium</taxon>
    </lineage>
</organism>
<evidence type="ECO:0008006" key="4">
    <source>
        <dbReference type="Google" id="ProtNLM"/>
    </source>
</evidence>
<evidence type="ECO:0000313" key="2">
    <source>
        <dbReference type="EMBL" id="KAA2222691.1"/>
    </source>
</evidence>
<dbReference type="RefSeq" id="WP_149831698.1">
    <property type="nucleotide sequence ID" value="NZ_VUNZ01000001.1"/>
</dbReference>
<evidence type="ECO:0000313" key="3">
    <source>
        <dbReference type="Proteomes" id="UP000323082"/>
    </source>
</evidence>
<reference evidence="2 3" key="1">
    <citation type="journal article" date="2015" name="Int. J. Syst. Evol. Microbiol.">
        <title>Chryseobacterium sediminis sp. nov., isolated from a river sediment.</title>
        <authorList>
            <person name="Kampfer P."/>
            <person name="Busse H.J."/>
            <person name="McInroy J.A."/>
            <person name="Glaeser S.P."/>
        </authorList>
    </citation>
    <scope>NUCLEOTIDE SEQUENCE [LARGE SCALE GENOMIC DNA]</scope>
    <source>
        <strain evidence="2 3">IMT-174</strain>
    </source>
</reference>
<feature type="signal peptide" evidence="1">
    <location>
        <begin position="1"/>
        <end position="20"/>
    </location>
</feature>
<protein>
    <recommendedName>
        <fullName evidence="4">Nuclear transport factor 2 family protein</fullName>
    </recommendedName>
</protein>
<dbReference type="OrthoDB" id="4762924at2"/>